<feature type="domain" description="Trichome birefringence-like C-terminal" evidence="7">
    <location>
        <begin position="170"/>
        <end position="460"/>
    </location>
</feature>
<keyword evidence="3" id="KW-0812">Transmembrane</keyword>
<dbReference type="OMA" id="SVSVYWS"/>
<accession>W1NRF5</accession>
<keyword evidence="4" id="KW-0735">Signal-anchor</keyword>
<evidence type="ECO:0000256" key="2">
    <source>
        <dbReference type="ARBA" id="ARBA00007727"/>
    </source>
</evidence>
<evidence type="ECO:0000313" key="10">
    <source>
        <dbReference type="Proteomes" id="UP000017836"/>
    </source>
</evidence>
<evidence type="ECO:0000259" key="7">
    <source>
        <dbReference type="Pfam" id="PF13839"/>
    </source>
</evidence>
<evidence type="ECO:0000256" key="3">
    <source>
        <dbReference type="ARBA" id="ARBA00022692"/>
    </source>
</evidence>
<organism evidence="9 10">
    <name type="scientific">Amborella trichopoda</name>
    <dbReference type="NCBI Taxonomy" id="13333"/>
    <lineage>
        <taxon>Eukaryota</taxon>
        <taxon>Viridiplantae</taxon>
        <taxon>Streptophyta</taxon>
        <taxon>Embryophyta</taxon>
        <taxon>Tracheophyta</taxon>
        <taxon>Spermatophyta</taxon>
        <taxon>Magnoliopsida</taxon>
        <taxon>Amborellales</taxon>
        <taxon>Amborellaceae</taxon>
        <taxon>Amborella</taxon>
    </lineage>
</organism>
<proteinExistence type="inferred from homology"/>
<gene>
    <name evidence="9" type="ORF">AMTR_s00088p00112880</name>
</gene>
<dbReference type="InterPro" id="IPR025846">
    <property type="entry name" value="TBL_N"/>
</dbReference>
<sequence length="477" mass="54417">MKSAVSLSLSNLLPQPHRKALLCALYALLPLALLLRFSLSPPTNQFRHPFPNPKIHLPRSHKPISPYPIKEDSEIHLPAIQKPVSPDPIKEDAKIAISSVQIPISPHPTKEAETPSCDIFDGKWVADPSPPLYNGTTCSTIKENQNCMANGRPDTGYLHWKWLPSDGCSLPKFNPSGFLSLFQNKNLAFVGDSMSRNQLESLLCLLSSFSPSPQLLYSDTEKKFRRWRFNSHNLTVSVYWSPFLVHGDEKSSAFNYNKLYLHKVDEKWLKELDQMDMVVISAGHWFLHPALYTERDELLGCHYCPDLNLTEVGFYGVYRKALMAALKGIAERESFKGLTVLRTFSPAHFEGEWDKAGACPRKAPFEERERALEGMDKEMREIQVEEAESVKKKWPEFGKRLLVLDVTKLALMRPDGHPGPYMNPFPFINGGEKRERVQNDCVHWCLPGPVDTWNRLLLEMVTRYQKSRKPHYPANVP</sequence>
<dbReference type="PANTHER" id="PTHR32285:SF57">
    <property type="entry name" value="XYLOGLUCAN O-ACETYLTRANSFERASE 1"/>
    <property type="match status" value="1"/>
</dbReference>
<keyword evidence="10" id="KW-1185">Reference proteome</keyword>
<comment type="subcellular location">
    <subcellularLocation>
        <location evidence="1">Membrane</location>
        <topology evidence="1">Single-pass membrane protein</topology>
    </subcellularLocation>
</comment>
<dbReference type="GO" id="GO:0016020">
    <property type="term" value="C:membrane"/>
    <property type="evidence" value="ECO:0007669"/>
    <property type="project" value="UniProtKB-SubCell"/>
</dbReference>
<evidence type="ECO:0000256" key="6">
    <source>
        <dbReference type="ARBA" id="ARBA00023136"/>
    </source>
</evidence>
<dbReference type="GO" id="GO:0016413">
    <property type="term" value="F:O-acetyltransferase activity"/>
    <property type="evidence" value="ECO:0000318"/>
    <property type="project" value="GO_Central"/>
</dbReference>
<evidence type="ECO:0000256" key="1">
    <source>
        <dbReference type="ARBA" id="ARBA00004167"/>
    </source>
</evidence>
<dbReference type="Pfam" id="PF14416">
    <property type="entry name" value="PMR5N"/>
    <property type="match status" value="1"/>
</dbReference>
<keyword evidence="5" id="KW-1133">Transmembrane helix</keyword>
<evidence type="ECO:0000313" key="9">
    <source>
        <dbReference type="EMBL" id="ERM99561.1"/>
    </source>
</evidence>
<dbReference type="HOGENOM" id="CLU_020953_6_4_1"/>
<keyword evidence="6" id="KW-0472">Membrane</keyword>
<dbReference type="GO" id="GO:0005794">
    <property type="term" value="C:Golgi apparatus"/>
    <property type="evidence" value="ECO:0000318"/>
    <property type="project" value="GO_Central"/>
</dbReference>
<dbReference type="KEGG" id="atr:18427596"/>
<comment type="similarity">
    <text evidence="2">Belongs to the PC-esterase family. TBL subfamily.</text>
</comment>
<dbReference type="Pfam" id="PF13839">
    <property type="entry name" value="PC-Esterase"/>
    <property type="match status" value="1"/>
</dbReference>
<protein>
    <submittedName>
        <fullName evidence="9">Uncharacterized protein</fullName>
    </submittedName>
</protein>
<dbReference type="eggNOG" id="ENOG502QQXW">
    <property type="taxonomic scope" value="Eukaryota"/>
</dbReference>
<reference evidence="10" key="1">
    <citation type="journal article" date="2013" name="Science">
        <title>The Amborella genome and the evolution of flowering plants.</title>
        <authorList>
            <consortium name="Amborella Genome Project"/>
        </authorList>
    </citation>
    <scope>NUCLEOTIDE SEQUENCE [LARGE SCALE GENOMIC DNA]</scope>
</reference>
<dbReference type="EMBL" id="KI394998">
    <property type="protein sequence ID" value="ERM99561.1"/>
    <property type="molecule type" value="Genomic_DNA"/>
</dbReference>
<dbReference type="InterPro" id="IPR029962">
    <property type="entry name" value="TBL"/>
</dbReference>
<evidence type="ECO:0000259" key="8">
    <source>
        <dbReference type="Pfam" id="PF14416"/>
    </source>
</evidence>
<evidence type="ECO:0000256" key="5">
    <source>
        <dbReference type="ARBA" id="ARBA00022989"/>
    </source>
</evidence>
<feature type="domain" description="Trichome birefringence-like N-terminal" evidence="8">
    <location>
        <begin position="116"/>
        <end position="166"/>
    </location>
</feature>
<dbReference type="Proteomes" id="UP000017836">
    <property type="component" value="Unassembled WGS sequence"/>
</dbReference>
<dbReference type="InterPro" id="IPR026057">
    <property type="entry name" value="TBL_C"/>
</dbReference>
<dbReference type="OrthoDB" id="630188at2759"/>
<dbReference type="AlphaFoldDB" id="W1NRF5"/>
<dbReference type="Gramene" id="ERM99561">
    <property type="protein sequence ID" value="ERM99561"/>
    <property type="gene ID" value="AMTR_s00088p00112880"/>
</dbReference>
<evidence type="ECO:0000256" key="4">
    <source>
        <dbReference type="ARBA" id="ARBA00022968"/>
    </source>
</evidence>
<dbReference type="PANTHER" id="PTHR32285">
    <property type="entry name" value="PROTEIN TRICHOME BIREFRINGENCE-LIKE 9-RELATED"/>
    <property type="match status" value="1"/>
</dbReference>
<name>W1NRF5_AMBTC</name>